<protein>
    <submittedName>
        <fullName evidence="1">Uncharacterized protein</fullName>
    </submittedName>
</protein>
<dbReference type="EMBL" id="JACXVP010000009">
    <property type="protein sequence ID" value="KAG5585421.1"/>
    <property type="molecule type" value="Genomic_DNA"/>
</dbReference>
<dbReference type="Proteomes" id="UP000824120">
    <property type="component" value="Chromosome 9"/>
</dbReference>
<proteinExistence type="predicted"/>
<reference evidence="1 2" key="1">
    <citation type="submission" date="2020-09" db="EMBL/GenBank/DDBJ databases">
        <title>De no assembly of potato wild relative species, Solanum commersonii.</title>
        <authorList>
            <person name="Cho K."/>
        </authorList>
    </citation>
    <scope>NUCLEOTIDE SEQUENCE [LARGE SCALE GENOMIC DNA]</scope>
    <source>
        <strain evidence="1">LZ3.2</strain>
        <tissue evidence="1">Leaf</tissue>
    </source>
</reference>
<sequence>MLRVDRMYLRHFKISVKNFKHCMRNKRVHSNMLAIKLRVKKVKNEMRSLILPELLKLDLNLVPKSEEEESS</sequence>
<comment type="caution">
    <text evidence="1">The sequence shown here is derived from an EMBL/GenBank/DDBJ whole genome shotgun (WGS) entry which is preliminary data.</text>
</comment>
<organism evidence="1 2">
    <name type="scientific">Solanum commersonii</name>
    <name type="common">Commerson's wild potato</name>
    <name type="synonym">Commerson's nightshade</name>
    <dbReference type="NCBI Taxonomy" id="4109"/>
    <lineage>
        <taxon>Eukaryota</taxon>
        <taxon>Viridiplantae</taxon>
        <taxon>Streptophyta</taxon>
        <taxon>Embryophyta</taxon>
        <taxon>Tracheophyta</taxon>
        <taxon>Spermatophyta</taxon>
        <taxon>Magnoliopsida</taxon>
        <taxon>eudicotyledons</taxon>
        <taxon>Gunneridae</taxon>
        <taxon>Pentapetalae</taxon>
        <taxon>asterids</taxon>
        <taxon>lamiids</taxon>
        <taxon>Solanales</taxon>
        <taxon>Solanaceae</taxon>
        <taxon>Solanoideae</taxon>
        <taxon>Solaneae</taxon>
        <taxon>Solanum</taxon>
    </lineage>
</organism>
<dbReference type="AlphaFoldDB" id="A0A9J5XCR9"/>
<evidence type="ECO:0000313" key="1">
    <source>
        <dbReference type="EMBL" id="KAG5585421.1"/>
    </source>
</evidence>
<name>A0A9J5XCR9_SOLCO</name>
<evidence type="ECO:0000313" key="2">
    <source>
        <dbReference type="Proteomes" id="UP000824120"/>
    </source>
</evidence>
<keyword evidence="2" id="KW-1185">Reference proteome</keyword>
<gene>
    <name evidence="1" type="ORF">H5410_045855</name>
</gene>
<accession>A0A9J5XCR9</accession>